<reference evidence="1 2" key="1">
    <citation type="submission" date="2019-08" db="EMBL/GenBank/DDBJ databases">
        <title>Flavobacterium alkalisoli sp. nov., isolated from rhizosphere soil of Suaeda salsa.</title>
        <authorList>
            <person name="Sun J.-Q."/>
            <person name="Xu L."/>
        </authorList>
    </citation>
    <scope>NUCLEOTIDE SEQUENCE [LARGE SCALE GENOMIC DNA]</scope>
    <source>
        <strain evidence="1 2">XS-5</strain>
    </source>
</reference>
<dbReference type="KEGG" id="fak:FUA48_16245"/>
<evidence type="ECO:0000313" key="2">
    <source>
        <dbReference type="Proteomes" id="UP000321222"/>
    </source>
</evidence>
<accession>A0A5B9FVM2</accession>
<evidence type="ECO:0000313" key="1">
    <source>
        <dbReference type="EMBL" id="QEE51070.1"/>
    </source>
</evidence>
<dbReference type="OrthoDB" id="9342482at2"/>
<gene>
    <name evidence="1" type="ORF">FUA48_16245</name>
</gene>
<sequence>MRKTILFLFLILSLVQIYGQERSQQNDSRVYLPLIEKQYVEDKIATDAKTPLYEFAILTDVDYTTTNSGTWTELPNGDRVWKLRFTSDNAKNT</sequence>
<dbReference type="EMBL" id="CP042831">
    <property type="protein sequence ID" value="QEE51070.1"/>
    <property type="molecule type" value="Genomic_DNA"/>
</dbReference>
<protein>
    <submittedName>
        <fullName evidence="1">Uncharacterized protein</fullName>
    </submittedName>
</protein>
<dbReference type="RefSeq" id="WP_147584509.1">
    <property type="nucleotide sequence ID" value="NZ_CP042831.1"/>
</dbReference>
<proteinExistence type="predicted"/>
<dbReference type="AlphaFoldDB" id="A0A5B9FVM2"/>
<name>A0A5B9FVM2_9FLAO</name>
<keyword evidence="2" id="KW-1185">Reference proteome</keyword>
<dbReference type="Proteomes" id="UP000321222">
    <property type="component" value="Chromosome"/>
</dbReference>
<organism evidence="1 2">
    <name type="scientific">Flavobacterium alkalisoli</name>
    <dbReference type="NCBI Taxonomy" id="2602769"/>
    <lineage>
        <taxon>Bacteria</taxon>
        <taxon>Pseudomonadati</taxon>
        <taxon>Bacteroidota</taxon>
        <taxon>Flavobacteriia</taxon>
        <taxon>Flavobacteriales</taxon>
        <taxon>Flavobacteriaceae</taxon>
        <taxon>Flavobacterium</taxon>
    </lineage>
</organism>